<dbReference type="Pfam" id="PF25832">
    <property type="entry name" value="Fn3_SaeA_2nd"/>
    <property type="match status" value="1"/>
</dbReference>
<accession>A0ABS5YXR9</accession>
<comment type="caution">
    <text evidence="3">The sequence shown here is derived from an EMBL/GenBank/DDBJ whole genome shotgun (WGS) entry which is preliminary data.</text>
</comment>
<dbReference type="InterPro" id="IPR013783">
    <property type="entry name" value="Ig-like_fold"/>
</dbReference>
<proteinExistence type="predicted"/>
<protein>
    <recommendedName>
        <fullName evidence="2">SaeA first Fn3-like domain-containing protein</fullName>
    </recommendedName>
</protein>
<reference evidence="3 4" key="1">
    <citation type="submission" date="2021-06" db="EMBL/GenBank/DDBJ databases">
        <title>Actinoplanes lichenicola sp. nov., and Actinoplanes ovalisporus sp. nov., isolated from lichen in Thailand.</title>
        <authorList>
            <person name="Saeng-In P."/>
            <person name="Kanchanasin P."/>
            <person name="Yuki M."/>
            <person name="Kudo T."/>
            <person name="Ohkuma M."/>
            <person name="Phongsopitanun W."/>
            <person name="Tanasupawat S."/>
        </authorList>
    </citation>
    <scope>NUCLEOTIDE SEQUENCE [LARGE SCALE GENOMIC DNA]</scope>
    <source>
        <strain evidence="3 4">NBRC 110975</strain>
    </source>
</reference>
<gene>
    <name evidence="3" type="ORF">KOI35_32455</name>
</gene>
<evidence type="ECO:0000313" key="4">
    <source>
        <dbReference type="Proteomes" id="UP001519654"/>
    </source>
</evidence>
<dbReference type="InterPro" id="IPR058691">
    <property type="entry name" value="Fn3_SaeA_1st"/>
</dbReference>
<sequence length="896" mass="96436">MVFEPDRYEREVIRPLRGRNTPLTDDDLLRRYAIEPALADAAALAAHLRKLRTYWNQTASGPDSKAQVCRRLLAADEELQKRPGADLTDPRWWRAIAAARAGRAQDMIAQLATDLQQAFGAVRKVTAAQVAGVAKQYPALDQADVDAAVRLAGVQVVEVVDLPAESGVDRVVYRELQKRLGEAGVPTVVQLLHSDLSRPFTLVQQFAVSGEPARRLDAATLMARIADADRAADSPVLRARRAALRILATAVKGGADLRLIALYQIVDQLVAGRSDQLVDALLVRQATRLGLTQEDAELVVASLPSDATAGSPVAGQIREMLAAGQLRAAQATLGTLPANDPERPQIVAEIDTLAARLATLLADTDRALDRRREDEAERLLQEATRIAEDDDEVRVRLSRLPMAPPRELRVSASGREVRLTWQPPVTAVDDIRFRIVRREGEPPGSAQDGELVAEGSRLSAATDSRPPTARDLHYAVFAARADSTIWSRPAAGHIRLTPEPADVAVRAGAGRITLTWQVPADVVAVRVRRTQGRPPRGPDDGVSVAAGTGTLVDREVDEGVEYFYGLTAVYHDDRRREVTSRTAVVSASTAAEARPLDGLAVEPVHRQGGHVVVRLTWPAGAGAVRIRYAPEPPTWEYGSTVSTAVAGRYGTEVPGLPEMYGGTCVLEADIPLGPQMYVPLTSGPSGLIVGRPVHLGQAEPIRGLHLRRTGSQVTVTWVWPEDAGLVEVEWAQPDAATTRQRLTRAAYVDGAGCVLPVGPAGGTVSVRAITIGPAGESTAEPVSETVAGRATRVRYALRPVPGWRNRAQRELEIVSDHACDGLELAVVVAPGRVMPSRLEPEVEVERFAGLALVPGVPIALPFAVPRTPKPYWIRCFVVQPAGVTLIDPPIAELKVS</sequence>
<name>A0ABS5YXR9_9ACTN</name>
<evidence type="ECO:0000259" key="2">
    <source>
        <dbReference type="Pfam" id="PF25832"/>
    </source>
</evidence>
<dbReference type="RefSeq" id="WP_215792502.1">
    <property type="nucleotide sequence ID" value="NZ_JAHKKG010000011.1"/>
</dbReference>
<organism evidence="3 4">
    <name type="scientific">Paractinoplanes bogorensis</name>
    <dbReference type="NCBI Taxonomy" id="1610840"/>
    <lineage>
        <taxon>Bacteria</taxon>
        <taxon>Bacillati</taxon>
        <taxon>Actinomycetota</taxon>
        <taxon>Actinomycetes</taxon>
        <taxon>Micromonosporales</taxon>
        <taxon>Micromonosporaceae</taxon>
        <taxon>Paractinoplanes</taxon>
    </lineage>
</organism>
<dbReference type="Proteomes" id="UP001519654">
    <property type="component" value="Unassembled WGS sequence"/>
</dbReference>
<feature type="region of interest" description="Disordered" evidence="1">
    <location>
        <begin position="439"/>
        <end position="466"/>
    </location>
</feature>
<evidence type="ECO:0000313" key="3">
    <source>
        <dbReference type="EMBL" id="MBU2668234.1"/>
    </source>
</evidence>
<dbReference type="EMBL" id="JAHKKG010000011">
    <property type="protein sequence ID" value="MBU2668234.1"/>
    <property type="molecule type" value="Genomic_DNA"/>
</dbReference>
<keyword evidence="4" id="KW-1185">Reference proteome</keyword>
<dbReference type="Gene3D" id="2.60.40.10">
    <property type="entry name" value="Immunoglobulins"/>
    <property type="match status" value="1"/>
</dbReference>
<evidence type="ECO:0000256" key="1">
    <source>
        <dbReference type="SAM" id="MobiDB-lite"/>
    </source>
</evidence>
<feature type="domain" description="SaeA first Fn3-like" evidence="2">
    <location>
        <begin position="407"/>
        <end position="483"/>
    </location>
</feature>